<comment type="similarity">
    <text evidence="3">Belongs to the peptidase U32 family.</text>
</comment>
<comment type="caution">
    <text evidence="4">The sequence shown here is derived from an EMBL/GenBank/DDBJ whole genome shotgun (WGS) entry which is preliminary data.</text>
</comment>
<dbReference type="HOGENOM" id="CLU_011540_0_1_10"/>
<dbReference type="STRING" id="742725.HMPREF9450_01517"/>
<dbReference type="InterPro" id="IPR051454">
    <property type="entry name" value="RNA/ubiquinone_mod_enzymes"/>
</dbReference>
<dbReference type="PATRIC" id="fig|742725.3.peg.1607"/>
<dbReference type="InterPro" id="IPR001539">
    <property type="entry name" value="Peptidase_U32"/>
</dbReference>
<organism evidence="4 5">
    <name type="scientific">Alistipes indistinctus YIT 12060</name>
    <dbReference type="NCBI Taxonomy" id="742725"/>
    <lineage>
        <taxon>Bacteria</taxon>
        <taxon>Pseudomonadati</taxon>
        <taxon>Bacteroidota</taxon>
        <taxon>Bacteroidia</taxon>
        <taxon>Bacteroidales</taxon>
        <taxon>Rikenellaceae</taxon>
        <taxon>Alistipes</taxon>
    </lineage>
</organism>
<evidence type="ECO:0008006" key="6">
    <source>
        <dbReference type="Google" id="ProtNLM"/>
    </source>
</evidence>
<evidence type="ECO:0000313" key="4">
    <source>
        <dbReference type="EMBL" id="EHB91468.1"/>
    </source>
</evidence>
<dbReference type="EMBL" id="ADLD01000013">
    <property type="protein sequence ID" value="EHB91468.1"/>
    <property type="molecule type" value="Genomic_DNA"/>
</dbReference>
<evidence type="ECO:0000256" key="1">
    <source>
        <dbReference type="ARBA" id="ARBA00022670"/>
    </source>
</evidence>
<evidence type="ECO:0000313" key="5">
    <source>
        <dbReference type="Proteomes" id="UP000006008"/>
    </source>
</evidence>
<dbReference type="RefSeq" id="WP_009134323.1">
    <property type="nucleotide sequence ID" value="NZ_CP102250.1"/>
</dbReference>
<keyword evidence="5" id="KW-1185">Reference proteome</keyword>
<reference evidence="4 5" key="1">
    <citation type="submission" date="2011-08" db="EMBL/GenBank/DDBJ databases">
        <title>The Genome Sequence of Alistipes indistinctus YIT 12060.</title>
        <authorList>
            <consortium name="The Broad Institute Genome Sequencing Platform"/>
            <person name="Earl A."/>
            <person name="Ward D."/>
            <person name="Feldgarden M."/>
            <person name="Gevers D."/>
            <person name="Morotomi M."/>
            <person name="Young S.K."/>
            <person name="Zeng Q."/>
            <person name="Gargeya S."/>
            <person name="Fitzgerald M."/>
            <person name="Haas B."/>
            <person name="Abouelleil A."/>
            <person name="Alvarado L."/>
            <person name="Arachchi H.M."/>
            <person name="Berlin A."/>
            <person name="Brown A."/>
            <person name="Chapman S.B."/>
            <person name="Chen Z."/>
            <person name="Dunbar C."/>
            <person name="Freedman E."/>
            <person name="Gearin G."/>
            <person name="Gellesch M."/>
            <person name="Goldberg J."/>
            <person name="Griggs A."/>
            <person name="Gujja S."/>
            <person name="Heiman D."/>
            <person name="Howarth C."/>
            <person name="Larson L."/>
            <person name="Lui A."/>
            <person name="MacDonald P.J.P."/>
            <person name="Montmayeur A."/>
            <person name="Murphy C."/>
            <person name="Neiman D."/>
            <person name="Pearson M."/>
            <person name="Priest M."/>
            <person name="Roberts A."/>
            <person name="Saif S."/>
            <person name="Shea T."/>
            <person name="Shenoy N."/>
            <person name="Sisk P."/>
            <person name="Stolte C."/>
            <person name="Sykes S."/>
            <person name="Wortman J."/>
            <person name="Nusbaum C."/>
            <person name="Birren B."/>
        </authorList>
    </citation>
    <scope>NUCLEOTIDE SEQUENCE [LARGE SCALE GENOMIC DNA]</scope>
    <source>
        <strain evidence="4 5">YIT 12060</strain>
    </source>
</reference>
<dbReference type="eggNOG" id="COG0826">
    <property type="taxonomic scope" value="Bacteria"/>
</dbReference>
<gene>
    <name evidence="4" type="ORF">HMPREF9450_01517</name>
</gene>
<dbReference type="GeneID" id="92815449"/>
<dbReference type="AlphaFoldDB" id="G5HA52"/>
<protein>
    <recommendedName>
        <fullName evidence="6">Collagenase</fullName>
    </recommendedName>
</protein>
<dbReference type="PROSITE" id="PS01276">
    <property type="entry name" value="PEPTIDASE_U32"/>
    <property type="match status" value="1"/>
</dbReference>
<evidence type="ECO:0000256" key="3">
    <source>
        <dbReference type="ARBA" id="ARBA00038374"/>
    </source>
</evidence>
<name>G5HA52_9BACT</name>
<sequence length="421" mass="46540">MSFKRKDIEIMAPVGSYESLRAAIDAGADSVYFGVGQLNMRSRSAANFTLDDLARIVSIARRHNVKTYLAVNTLLYDADLPAMRQTMDRARTEGVSAVIVSDQAGILYARSIGLEVHISTQLNLSNLESVAFYAQFADVMVLARELTIPQVRAIYDGIRERNICGPGGEPVRIEMFAHGALCMAISGKCYLSLHDTGCSANRGACRQLCRRSYEVRDRDSGTELVIDNHYIMSPKDLCTIDFLDKFLGAGVRVLKIEGRARSAEYVKRVVESYDEALCMIEAGSYTPERARALKERLATVFNRGFWGGYYMGARIDEWSAVYGSAATKRKVYVGKVTNYFKRIGVAEIQVEAAPLRVGDETFLVGETTGVLEFPTGEIRVDEQNVQQAPQGVFCSVKVPAPIHRGDKLYKFVDAEGNGQEG</sequence>
<dbReference type="Proteomes" id="UP000006008">
    <property type="component" value="Unassembled WGS sequence"/>
</dbReference>
<dbReference type="PANTHER" id="PTHR30217:SF6">
    <property type="entry name" value="TRNA HYDROXYLATION PROTEIN P"/>
    <property type="match status" value="1"/>
</dbReference>
<dbReference type="OrthoDB" id="9807498at2"/>
<dbReference type="GO" id="GO:0006508">
    <property type="term" value="P:proteolysis"/>
    <property type="evidence" value="ECO:0007669"/>
    <property type="project" value="UniProtKB-KW"/>
</dbReference>
<accession>G5HA52</accession>
<proteinExistence type="inferred from homology"/>
<dbReference type="GO" id="GO:0008233">
    <property type="term" value="F:peptidase activity"/>
    <property type="evidence" value="ECO:0007669"/>
    <property type="project" value="UniProtKB-KW"/>
</dbReference>
<keyword evidence="2" id="KW-0378">Hydrolase</keyword>
<keyword evidence="1" id="KW-0645">Protease</keyword>
<dbReference type="Pfam" id="PF01136">
    <property type="entry name" value="Peptidase_U32"/>
    <property type="match status" value="1"/>
</dbReference>
<dbReference type="PANTHER" id="PTHR30217">
    <property type="entry name" value="PEPTIDASE U32 FAMILY"/>
    <property type="match status" value="1"/>
</dbReference>
<evidence type="ECO:0000256" key="2">
    <source>
        <dbReference type="ARBA" id="ARBA00022801"/>
    </source>
</evidence>